<proteinExistence type="inferred from homology"/>
<dbReference type="SUPFAM" id="SSF75620">
    <property type="entry name" value="Release factor"/>
    <property type="match status" value="1"/>
</dbReference>
<dbReference type="RefSeq" id="XP_016611196.1">
    <property type="nucleotide sequence ID" value="XM_016750513.1"/>
</dbReference>
<keyword evidence="2" id="KW-0648">Protein biosynthesis</keyword>
<dbReference type="InParanoid" id="A0A0L0HPY8"/>
<sequence>MPRLTLPQVSRTLKPARASFTFRQLAVASCNGSNRSSRSGNMPFPAAVIPRYAPFICQSCRSLASEAPRHKKDILFSITPDRAEVSRLLTLVEGRNNWAGMRAERTDLLDKVQSDTLWQDDADKAIVYQKRLSQLEDALNEYDSYLAKHDEITDLLELAQEEQDPALCDDITADLHSLREQLEKFSLRLMMSEEADRNGCFLELRAGAGGAEACDWVSILARMYERWGVSQSHDVKVVDDVKGEVAGLKSATLQINGEYAYGWCKHEAGVHRFVRMSPFDANNKRHTSFVSVQVYPAFESNGASDARSIEIPPGDIKIDVMRAQGAGGQHVNTTESAVRIVHLPTGIMVTCQSQRSQHQNRAVALQMLQAKLYERELRAKMQAKADQRAELADNAWGSQIRSYVLHPYKMIKDVRTGYERGDVDKVLDGDLNAFMEAALLHFGRKSMG</sequence>
<dbReference type="Gene3D" id="3.30.160.20">
    <property type="match status" value="1"/>
</dbReference>
<dbReference type="OMA" id="DHRVGFK"/>
<dbReference type="FunCoup" id="A0A0L0HPY8">
    <property type="interactions" value="548"/>
</dbReference>
<dbReference type="FunFam" id="3.30.160.20:FF:000004">
    <property type="entry name" value="Peptide chain release factor 1"/>
    <property type="match status" value="1"/>
</dbReference>
<dbReference type="eggNOG" id="KOG2726">
    <property type="taxonomic scope" value="Eukaryota"/>
</dbReference>
<dbReference type="Gene3D" id="3.30.70.1660">
    <property type="match status" value="1"/>
</dbReference>
<dbReference type="Proteomes" id="UP000053201">
    <property type="component" value="Unassembled WGS sequence"/>
</dbReference>
<dbReference type="VEuPathDB" id="FungiDB:SPPG_02219"/>
<keyword evidence="6" id="KW-1185">Reference proteome</keyword>
<dbReference type="OrthoDB" id="2019491at2759"/>
<dbReference type="GeneID" id="27685822"/>
<dbReference type="GO" id="GO:0032543">
    <property type="term" value="P:mitochondrial translation"/>
    <property type="evidence" value="ECO:0007669"/>
    <property type="project" value="UniProtKB-ARBA"/>
</dbReference>
<dbReference type="HAMAP" id="MF_00094">
    <property type="entry name" value="Rel_fac_2"/>
    <property type="match status" value="1"/>
</dbReference>
<dbReference type="NCBIfam" id="TIGR00020">
    <property type="entry name" value="prfB"/>
    <property type="match status" value="1"/>
</dbReference>
<dbReference type="EMBL" id="KQ257452">
    <property type="protein sequence ID" value="KND03157.1"/>
    <property type="molecule type" value="Genomic_DNA"/>
</dbReference>
<name>A0A0L0HPY8_SPIPD</name>
<dbReference type="InterPro" id="IPR004374">
    <property type="entry name" value="PrfB"/>
</dbReference>
<dbReference type="InterPro" id="IPR045853">
    <property type="entry name" value="Pep_chain_release_fac_I_sf"/>
</dbReference>
<dbReference type="SMART" id="SM00937">
    <property type="entry name" value="PCRF"/>
    <property type="match status" value="1"/>
</dbReference>
<evidence type="ECO:0000259" key="4">
    <source>
        <dbReference type="PROSITE" id="PS00745"/>
    </source>
</evidence>
<evidence type="ECO:0000313" key="6">
    <source>
        <dbReference type="Proteomes" id="UP000053201"/>
    </source>
</evidence>
<dbReference type="GO" id="GO:0016149">
    <property type="term" value="F:translation release factor activity, codon specific"/>
    <property type="evidence" value="ECO:0007669"/>
    <property type="project" value="InterPro"/>
</dbReference>
<dbReference type="PANTHER" id="PTHR43116">
    <property type="entry name" value="PEPTIDE CHAIN RELEASE FACTOR 2"/>
    <property type="match status" value="1"/>
</dbReference>
<gene>
    <name evidence="5" type="ORF">SPPG_02219</name>
</gene>
<comment type="similarity">
    <text evidence="1">Belongs to the prokaryotic/mitochondrial release factor family.</text>
</comment>
<reference evidence="5 6" key="1">
    <citation type="submission" date="2009-08" db="EMBL/GenBank/DDBJ databases">
        <title>The Genome Sequence of Spizellomyces punctatus strain DAOM BR117.</title>
        <authorList>
            <consortium name="The Broad Institute Genome Sequencing Platform"/>
            <person name="Russ C."/>
            <person name="Cuomo C."/>
            <person name="Shea T."/>
            <person name="Young S.K."/>
            <person name="Zeng Q."/>
            <person name="Koehrsen M."/>
            <person name="Haas B."/>
            <person name="Borodovsky M."/>
            <person name="Guigo R."/>
            <person name="Alvarado L."/>
            <person name="Berlin A."/>
            <person name="Bochicchio J."/>
            <person name="Borenstein D."/>
            <person name="Chapman S."/>
            <person name="Chen Z."/>
            <person name="Engels R."/>
            <person name="Freedman E."/>
            <person name="Gellesch M."/>
            <person name="Goldberg J."/>
            <person name="Griggs A."/>
            <person name="Gujja S."/>
            <person name="Heiman D."/>
            <person name="Hepburn T."/>
            <person name="Howarth C."/>
            <person name="Jen D."/>
            <person name="Larson L."/>
            <person name="Lewis B."/>
            <person name="Mehta T."/>
            <person name="Park D."/>
            <person name="Pearson M."/>
            <person name="Roberts A."/>
            <person name="Saif S."/>
            <person name="Shenoy N."/>
            <person name="Sisk P."/>
            <person name="Stolte C."/>
            <person name="Sykes S."/>
            <person name="Thomson T."/>
            <person name="Walk T."/>
            <person name="White J."/>
            <person name="Yandava C."/>
            <person name="Burger G."/>
            <person name="Gray M.W."/>
            <person name="Holland P.W.H."/>
            <person name="King N."/>
            <person name="Lang F.B.F."/>
            <person name="Roger A.J."/>
            <person name="Ruiz-Trillo I."/>
            <person name="Lander E."/>
            <person name="Nusbaum C."/>
        </authorList>
    </citation>
    <scope>NUCLEOTIDE SEQUENCE [LARGE SCALE GENOMIC DNA]</scope>
    <source>
        <strain evidence="5 6">DAOM BR117</strain>
    </source>
</reference>
<dbReference type="InterPro" id="IPR005139">
    <property type="entry name" value="PCRF"/>
</dbReference>
<evidence type="ECO:0000256" key="3">
    <source>
        <dbReference type="SAM" id="Coils"/>
    </source>
</evidence>
<accession>A0A0L0HPY8</accession>
<dbReference type="STRING" id="645134.A0A0L0HPY8"/>
<dbReference type="AlphaFoldDB" id="A0A0L0HPY8"/>
<feature type="coiled-coil region" evidence="3">
    <location>
        <begin position="142"/>
        <end position="188"/>
    </location>
</feature>
<dbReference type="Pfam" id="PF00472">
    <property type="entry name" value="RF-1"/>
    <property type="match status" value="1"/>
</dbReference>
<protein>
    <submittedName>
        <fullName evidence="5">Peptide chain release factor 2</fullName>
    </submittedName>
</protein>
<dbReference type="Pfam" id="PF03462">
    <property type="entry name" value="PCRF"/>
    <property type="match status" value="1"/>
</dbReference>
<organism evidence="5 6">
    <name type="scientific">Spizellomyces punctatus (strain DAOM BR117)</name>
    <dbReference type="NCBI Taxonomy" id="645134"/>
    <lineage>
        <taxon>Eukaryota</taxon>
        <taxon>Fungi</taxon>
        <taxon>Fungi incertae sedis</taxon>
        <taxon>Chytridiomycota</taxon>
        <taxon>Chytridiomycota incertae sedis</taxon>
        <taxon>Chytridiomycetes</taxon>
        <taxon>Spizellomycetales</taxon>
        <taxon>Spizellomycetaceae</taxon>
        <taxon>Spizellomyces</taxon>
    </lineage>
</organism>
<dbReference type="Gene3D" id="1.20.58.410">
    <property type="entry name" value="Release factor"/>
    <property type="match status" value="1"/>
</dbReference>
<dbReference type="InterPro" id="IPR000352">
    <property type="entry name" value="Pep_chain_release_fac_I"/>
</dbReference>
<evidence type="ECO:0000313" key="5">
    <source>
        <dbReference type="EMBL" id="KND03157.1"/>
    </source>
</evidence>
<evidence type="ECO:0000256" key="2">
    <source>
        <dbReference type="ARBA" id="ARBA00022917"/>
    </source>
</evidence>
<keyword evidence="3" id="KW-0175">Coiled coil</keyword>
<dbReference type="GO" id="GO:0005739">
    <property type="term" value="C:mitochondrion"/>
    <property type="evidence" value="ECO:0007669"/>
    <property type="project" value="GOC"/>
</dbReference>
<dbReference type="PANTHER" id="PTHR43116:SF3">
    <property type="entry name" value="CLASS I PEPTIDE CHAIN RELEASE FACTOR"/>
    <property type="match status" value="1"/>
</dbReference>
<feature type="domain" description="Prokaryotic-type class I peptide chain release factors" evidence="4">
    <location>
        <begin position="322"/>
        <end position="338"/>
    </location>
</feature>
<evidence type="ECO:0000256" key="1">
    <source>
        <dbReference type="ARBA" id="ARBA00010835"/>
    </source>
</evidence>
<dbReference type="PROSITE" id="PS00745">
    <property type="entry name" value="RF_PROK_I"/>
    <property type="match status" value="1"/>
</dbReference>